<dbReference type="EC" id="3.4.-.-" evidence="21"/>
<feature type="binding site" evidence="19">
    <location>
        <position position="506"/>
    </location>
    <ligand>
        <name>Zn(2+)</name>
        <dbReference type="ChEBI" id="CHEBI:29105"/>
        <label>2</label>
        <note>catalytic</note>
    </ligand>
</feature>
<sequence>MQKEDFDKLKYVWEKWRDVSGRAVRQQFIEYANLTNQGALVNELKDGGELWLRPYESENFQEQIAKLYDQLSPFYQELHAYMTRYKFFFTLAVLACVGHISVESAKKTYPLRDLSVDELKAYKDTYSEKYRSEVNKQAEAEWAFQTNITDYNSEVQVNSSLELSAWLKQEWVSSISQFNLSILDVPEHADLRRWYASVEVLGIPALDDTDLAKWSQIITSMTSLYGSARICPFDNQDCNPNTDPTWSLEPDLENIFLNSMQKEDFDKLKYVWEKWRDVSGRAVRQQFIEYANLTNQGALVNELKDGGELWLRPYESENFQEQIAKLYDQLSPFYQELHAYVRYKLSQHYGADKVSPTGPIPAHILGNMWAQGWQAIFPIVSEFNSSSLDVTGAMVEQGYTVKKMFETSDNFFTGLGLESLDTAALDFYGDSMLEKPADREVVCHASAWDFMKKNKNPGDFRIKMCTSVDMDDLITIHHEMGHIQYYMQYVEQNPLFREGANPGFHEAIGDTLALSVATPVHLKKIGLLDPNFELDENSQLGFLLRMAMEKVAFLPFGYIMDLYRWKVFNGSIATENLNQEWWNLRETYQGVQSPVPRTEMDFDPGAKYHVVNDVPYIRYFVAHVLQFDFHQTLCELAGQFNPSKPDEKPLHECDIDGDKTNAGAKLKVLLQAGSSKHWAETLEGLTGHSEMTVDPLLNYFKPLRDYLKQQIALHNIPVGWSSAASESEVVPIVVGAIIATIAVATLIAFVFVRRRKARENRA</sequence>
<evidence type="ECO:0000256" key="6">
    <source>
        <dbReference type="ARBA" id="ARBA00022801"/>
    </source>
</evidence>
<comment type="cofactor">
    <cofactor evidence="21">
        <name>Zn(2+)</name>
        <dbReference type="ChEBI" id="CHEBI:29105"/>
    </cofactor>
    <text evidence="21">Binds 2 Zn(2+) ions per subunit.</text>
</comment>
<evidence type="ECO:0000256" key="15">
    <source>
        <dbReference type="PIRSR" id="PIRSR601548-11"/>
    </source>
</evidence>
<evidence type="ECO:0000256" key="8">
    <source>
        <dbReference type="ARBA" id="ARBA00023049"/>
    </source>
</evidence>
<dbReference type="GO" id="GO:0008241">
    <property type="term" value="F:peptidyl-dipeptidase activity"/>
    <property type="evidence" value="ECO:0007669"/>
    <property type="project" value="UniProtKB-EC"/>
</dbReference>
<dbReference type="Proteomes" id="UP000678499">
    <property type="component" value="Unassembled WGS sequence"/>
</dbReference>
<keyword evidence="8 21" id="KW-0482">Metalloprotease</keyword>
<dbReference type="GO" id="GO:0008237">
    <property type="term" value="F:metallopeptidase activity"/>
    <property type="evidence" value="ECO:0007669"/>
    <property type="project" value="UniProtKB-KW"/>
</dbReference>
<dbReference type="CDD" id="cd12087">
    <property type="entry name" value="TM_EGFR-like"/>
    <property type="match status" value="1"/>
</dbReference>
<dbReference type="Pfam" id="PF01401">
    <property type="entry name" value="Peptidase_M2"/>
    <property type="match status" value="2"/>
</dbReference>
<comment type="similarity">
    <text evidence="1 20 21">Belongs to the peptidase M2 family.</text>
</comment>
<feature type="binding site" evidence="17">
    <location>
        <position position="482"/>
    </location>
    <ligand>
        <name>Zn(2+)</name>
        <dbReference type="ChEBI" id="CHEBI:29105"/>
        <label>1</label>
        <note>catalytic</note>
    </ligand>
</feature>
<evidence type="ECO:0000256" key="2">
    <source>
        <dbReference type="ARBA" id="ARBA00022645"/>
    </source>
</evidence>
<evidence type="ECO:0000256" key="22">
    <source>
        <dbReference type="SAM" id="Phobius"/>
    </source>
</evidence>
<gene>
    <name evidence="23" type="ORF">NMOB1V02_LOCUS8145</name>
</gene>
<feature type="binding site" evidence="16">
    <location>
        <position position="314"/>
    </location>
    <ligand>
        <name>chloride</name>
        <dbReference type="ChEBI" id="CHEBI:17996"/>
        <label>1</label>
    </ligand>
</feature>
<dbReference type="EMBL" id="CAJPEX010002198">
    <property type="protein sequence ID" value="CAG0920638.1"/>
    <property type="molecule type" value="Genomic_DNA"/>
</dbReference>
<evidence type="ECO:0000313" key="24">
    <source>
        <dbReference type="Proteomes" id="UP000678499"/>
    </source>
</evidence>
<dbReference type="OrthoDB" id="10029630at2759"/>
<evidence type="ECO:0000313" key="23">
    <source>
        <dbReference type="EMBL" id="CAD7280486.1"/>
    </source>
</evidence>
<evidence type="ECO:0000256" key="3">
    <source>
        <dbReference type="ARBA" id="ARBA00022670"/>
    </source>
</evidence>
<evidence type="ECO:0000256" key="16">
    <source>
        <dbReference type="PIRSR" id="PIRSR601548-2"/>
    </source>
</evidence>
<evidence type="ECO:0000256" key="10">
    <source>
        <dbReference type="ARBA" id="ARBA00023180"/>
    </source>
</evidence>
<dbReference type="InterPro" id="IPR001548">
    <property type="entry name" value="Peptidase_M2"/>
</dbReference>
<keyword evidence="2 21" id="KW-0121">Carboxypeptidase</keyword>
<dbReference type="CDD" id="cd06461">
    <property type="entry name" value="M2_ACE"/>
    <property type="match status" value="1"/>
</dbReference>
<evidence type="ECO:0000256" key="11">
    <source>
        <dbReference type="ARBA" id="ARBA00036868"/>
    </source>
</evidence>
<evidence type="ECO:0000256" key="1">
    <source>
        <dbReference type="ARBA" id="ARBA00008139"/>
    </source>
</evidence>
<dbReference type="Gene3D" id="1.10.1370.30">
    <property type="match status" value="1"/>
</dbReference>
<evidence type="ECO:0000256" key="20">
    <source>
        <dbReference type="PROSITE-ProRule" id="PRU01355"/>
    </source>
</evidence>
<feature type="active site" description="Proton donor 1" evidence="13">
    <location>
        <position position="609"/>
    </location>
</feature>
<evidence type="ECO:0000256" key="12">
    <source>
        <dbReference type="ARBA" id="ARBA00039858"/>
    </source>
</evidence>
<dbReference type="PANTHER" id="PTHR10514:SF27">
    <property type="entry name" value="ANGIOTENSIN-CONVERTING ENZYME"/>
    <property type="match status" value="1"/>
</dbReference>
<feature type="glycosylation site" description="N-linked (GlcNAc...) asparagine" evidence="14">
    <location>
        <position position="147"/>
    </location>
</feature>
<dbReference type="GO" id="GO:0006508">
    <property type="term" value="P:proteolysis"/>
    <property type="evidence" value="ECO:0007669"/>
    <property type="project" value="UniProtKB-KW"/>
</dbReference>
<dbReference type="PANTHER" id="PTHR10514">
    <property type="entry name" value="ANGIOTENSIN-CONVERTING ENZYME"/>
    <property type="match status" value="1"/>
</dbReference>
<keyword evidence="10 14" id="KW-0325">Glycoprotein</keyword>
<dbReference type="PRINTS" id="PR00791">
    <property type="entry name" value="PEPDIPTASEA"/>
</dbReference>
<feature type="disulfide bond" evidence="18">
    <location>
        <begin position="634"/>
        <end position="653"/>
    </location>
</feature>
<feature type="binding site" evidence="16">
    <location>
        <position position="618"/>
    </location>
    <ligand>
        <name>chloride</name>
        <dbReference type="ChEBI" id="CHEBI:17996"/>
        <label>1</label>
    </ligand>
</feature>
<keyword evidence="7 17" id="KW-0862">Zinc</keyword>
<evidence type="ECO:0000256" key="4">
    <source>
        <dbReference type="ARBA" id="ARBA00022723"/>
    </source>
</evidence>
<evidence type="ECO:0000256" key="13">
    <source>
        <dbReference type="PIRSR" id="PIRSR601548-1"/>
    </source>
</evidence>
<evidence type="ECO:0000256" key="18">
    <source>
        <dbReference type="PIRSR" id="PIRSR601548-4"/>
    </source>
</evidence>
<dbReference type="SUPFAM" id="SSF55486">
    <property type="entry name" value="Metalloproteases ('zincins'), catalytic domain"/>
    <property type="match status" value="2"/>
</dbReference>
<feature type="binding site" evidence="19">
    <location>
        <position position="478"/>
    </location>
    <ligand>
        <name>Zn(2+)</name>
        <dbReference type="ChEBI" id="CHEBI:29105"/>
        <label>2</label>
        <note>catalytic</note>
    </ligand>
</feature>
<proteinExistence type="inferred from homology"/>
<name>A0A7R9GFF1_9CRUS</name>
<evidence type="ECO:0000256" key="17">
    <source>
        <dbReference type="PIRSR" id="PIRSR601548-3"/>
    </source>
</evidence>
<keyword evidence="22" id="KW-1133">Transmembrane helix</keyword>
<evidence type="ECO:0000256" key="7">
    <source>
        <dbReference type="ARBA" id="ARBA00022833"/>
    </source>
</evidence>
<keyword evidence="24" id="KW-1185">Reference proteome</keyword>
<dbReference type="AlphaFoldDB" id="A0A7R9GFF1"/>
<feature type="binding site" evidence="19">
    <location>
        <position position="482"/>
    </location>
    <ligand>
        <name>Zn(2+)</name>
        <dbReference type="ChEBI" id="CHEBI:29105"/>
        <label>2</label>
        <note>catalytic</note>
    </ligand>
</feature>
<keyword evidence="22" id="KW-0472">Membrane</keyword>
<feature type="transmembrane region" description="Helical" evidence="22">
    <location>
        <begin position="729"/>
        <end position="752"/>
    </location>
</feature>
<feature type="binding site" evidence="17">
    <location>
        <position position="506"/>
    </location>
    <ligand>
        <name>Zn(2+)</name>
        <dbReference type="ChEBI" id="CHEBI:29105"/>
        <label>1</label>
        <note>catalytic</note>
    </ligand>
</feature>
<feature type="binding site" evidence="17">
    <location>
        <position position="478"/>
    </location>
    <ligand>
        <name>Zn(2+)</name>
        <dbReference type="ChEBI" id="CHEBI:29105"/>
        <label>1</label>
        <note>catalytic</note>
    </ligand>
</feature>
<dbReference type="EMBL" id="OA884235">
    <property type="protein sequence ID" value="CAD7280486.1"/>
    <property type="molecule type" value="Genomic_DNA"/>
</dbReference>
<keyword evidence="5" id="KW-0732">Signal</keyword>
<keyword evidence="3 21" id="KW-0645">Protease</keyword>
<keyword evidence="9 18" id="KW-1015">Disulfide bond</keyword>
<evidence type="ECO:0000256" key="14">
    <source>
        <dbReference type="PIRSR" id="PIRSR601548-10"/>
    </source>
</evidence>
<dbReference type="PROSITE" id="PS52011">
    <property type="entry name" value="PEPTIDASE_M2"/>
    <property type="match status" value="2"/>
</dbReference>
<organism evidence="23">
    <name type="scientific">Notodromas monacha</name>
    <dbReference type="NCBI Taxonomy" id="399045"/>
    <lineage>
        <taxon>Eukaryota</taxon>
        <taxon>Metazoa</taxon>
        <taxon>Ecdysozoa</taxon>
        <taxon>Arthropoda</taxon>
        <taxon>Crustacea</taxon>
        <taxon>Oligostraca</taxon>
        <taxon>Ostracoda</taxon>
        <taxon>Podocopa</taxon>
        <taxon>Podocopida</taxon>
        <taxon>Cypridocopina</taxon>
        <taxon>Cypridoidea</taxon>
        <taxon>Cyprididae</taxon>
        <taxon>Notodromas</taxon>
    </lineage>
</organism>
<evidence type="ECO:0000256" key="5">
    <source>
        <dbReference type="ARBA" id="ARBA00022729"/>
    </source>
</evidence>
<feature type="active site" description="Proton acceptor 1" evidence="13">
    <location>
        <position position="479"/>
    </location>
</feature>
<comment type="catalytic activity">
    <reaction evidence="11">
        <text>Release of a C-terminal dipeptide, oligopeptide-|-Xaa-Yaa, when Xaa is not Pro, and Yaa is neither Asp nor Glu. Thus, conversion of angiotensin I to angiotensin II, with increase in vasoconstrictor activity, but no action on angiotensin II.</text>
        <dbReference type="EC" id="3.4.15.1"/>
    </reaction>
</comment>
<dbReference type="GO" id="GO:0005886">
    <property type="term" value="C:plasma membrane"/>
    <property type="evidence" value="ECO:0007669"/>
    <property type="project" value="TreeGrafter"/>
</dbReference>
<comment type="caution">
    <text evidence="20">Lacks conserved residue(s) required for the propagation of feature annotation.</text>
</comment>
<feature type="active site" description="Proton donor 2" evidence="15">
    <location>
        <position position="609"/>
    </location>
</feature>
<protein>
    <recommendedName>
        <fullName evidence="12 21">Angiotensin-converting enzyme</fullName>
        <ecNumber evidence="21">3.4.-.-</ecNumber>
    </recommendedName>
</protein>
<dbReference type="FunFam" id="1.10.1370.30:FF:000004">
    <property type="entry name" value="Angiotensin-converting enzyme"/>
    <property type="match status" value="1"/>
</dbReference>
<feature type="disulfide bond" evidence="18">
    <location>
        <begin position="443"/>
        <end position="465"/>
    </location>
</feature>
<evidence type="ECO:0000256" key="19">
    <source>
        <dbReference type="PIRSR" id="PIRSR601548-8"/>
    </source>
</evidence>
<dbReference type="GO" id="GO:0046872">
    <property type="term" value="F:metal ion binding"/>
    <property type="evidence" value="ECO:0007669"/>
    <property type="project" value="UniProtKB-KW"/>
</dbReference>
<keyword evidence="22" id="KW-0812">Transmembrane</keyword>
<keyword evidence="6 21" id="KW-0378">Hydrolase</keyword>
<evidence type="ECO:0000256" key="9">
    <source>
        <dbReference type="ARBA" id="ARBA00023157"/>
    </source>
</evidence>
<feature type="glycosylation site" description="N-linked (GlcNAc...) asparagine; partial" evidence="14">
    <location>
        <position position="235"/>
    </location>
</feature>
<reference evidence="23" key="1">
    <citation type="submission" date="2020-11" db="EMBL/GenBank/DDBJ databases">
        <authorList>
            <person name="Tran Van P."/>
        </authorList>
    </citation>
    <scope>NUCLEOTIDE SEQUENCE</scope>
</reference>
<keyword evidence="4 17" id="KW-0479">Metal-binding</keyword>
<dbReference type="GO" id="GO:0004180">
    <property type="term" value="F:carboxypeptidase activity"/>
    <property type="evidence" value="ECO:0007669"/>
    <property type="project" value="UniProtKB-KW"/>
</dbReference>
<feature type="active site" description="Proton acceptor 2" evidence="15">
    <location>
        <position position="479"/>
    </location>
</feature>
<evidence type="ECO:0000256" key="21">
    <source>
        <dbReference type="RuleBase" id="RU361144"/>
    </source>
</evidence>
<accession>A0A7R9GFF1</accession>